<evidence type="ECO:0000256" key="3">
    <source>
        <dbReference type="ARBA" id="ARBA00023015"/>
    </source>
</evidence>
<sequence length="751" mass="80303">MALLQEPLTVSTLRLGPRELLGAASCGPPGAPGLALLTRSPRSVSLVKVSEQKPLGTWSLRQGQSITGPAIYNPLTAEYILVQDKKTLRIWKDEDVNLDKVFKATASAEIHSLVPGVCGGEPAVLFEGGAVLPLDVLLSAPQQPVEASLPQGEVIRYCMSVGDEQTKLVAYLSEKDEVFTFHVHSLNSSAKRKLLLQQGYSGARPLAHDVSLQQGRVQLTSLCSDGGLYRAEVPLVFAGDDDQTGVMTTDLLMKLPAFEVVSEVVSLAMLDASHVVVAGVRHPYELSVKGALCVWNTQFHTLQDWKSLPGSETACGQLWRVSDQLFLVHGKTLLVSKFTCEPTCLALALGKQHQLLHTDTKPSPTLVNWYTQPVKVEQPKPKRSRKSQAMAQKEPVTAESVLSLMQDGSDDEICAALESVLCSCPAPDVAALAGRLARELAAAATTAAAARSHDADSFHPRRSLVCLASTGALSHSACPGVLSLALERRDFSLLQKCLFAFPDTPEALLITSLKAILGLSDSELEACTVDVLGVTGCLAQVEGAAGGRRKSGPPHAATNGTANGGGGGGGGGGDDSGADGAAVTHARDNEGDSDYESGGDKFSADWSCRPLMCPLPLKQAALVNAVLCSAFSDNFMLPYLKDLQAEHVVRLLQYLQFLLNQCSQTKDGRLGNADPDMEQVLQWISLLLDAHFTMLLLTPQAKPLLHTMHKFAITQVRLCGELSKMAGVLESFKKRGTRDMSDLYSIEVLCL</sequence>
<feature type="compositionally biased region" description="Gly residues" evidence="7">
    <location>
        <begin position="562"/>
        <end position="575"/>
    </location>
</feature>
<dbReference type="PANTHER" id="PTHR15633:SF2">
    <property type="entry name" value="NUCLEOLAR PROTEIN 11"/>
    <property type="match status" value="1"/>
</dbReference>
<dbReference type="InterPro" id="IPR048897">
    <property type="entry name" value="Nol11_C"/>
</dbReference>
<evidence type="ECO:0000256" key="7">
    <source>
        <dbReference type="SAM" id="MobiDB-lite"/>
    </source>
</evidence>
<dbReference type="Pfam" id="PF08168">
    <property type="entry name" value="NOL11_N"/>
    <property type="match status" value="1"/>
</dbReference>
<dbReference type="CTD" id="25926"/>
<evidence type="ECO:0000256" key="6">
    <source>
        <dbReference type="ARBA" id="ARBA00023242"/>
    </source>
</evidence>
<evidence type="ECO:0000256" key="2">
    <source>
        <dbReference type="ARBA" id="ARBA00022552"/>
    </source>
</evidence>
<dbReference type="GeneID" id="116946259"/>
<evidence type="ECO:0000256" key="1">
    <source>
        <dbReference type="ARBA" id="ARBA00004604"/>
    </source>
</evidence>
<comment type="subcellular location">
    <subcellularLocation>
        <location evidence="1">Nucleus</location>
        <location evidence="1">Nucleolus</location>
    </subcellularLocation>
</comment>
<dbReference type="Pfam" id="PF20998">
    <property type="entry name" value="Nol11_C"/>
    <property type="match status" value="1"/>
</dbReference>
<dbReference type="Proteomes" id="UP001318040">
    <property type="component" value="Chromosome 26"/>
</dbReference>
<keyword evidence="4" id="KW-0010">Activator</keyword>
<feature type="region of interest" description="Disordered" evidence="7">
    <location>
        <begin position="545"/>
        <end position="598"/>
    </location>
</feature>
<protein>
    <submittedName>
        <fullName evidence="11">Nucleolar protein 11</fullName>
    </submittedName>
</protein>
<dbReference type="RefSeq" id="XP_032817176.1">
    <property type="nucleotide sequence ID" value="XM_032961285.1"/>
</dbReference>
<feature type="domain" description="Nucleolar protein 11 N-terminal" evidence="8">
    <location>
        <begin position="1"/>
        <end position="338"/>
    </location>
</feature>
<evidence type="ECO:0000256" key="5">
    <source>
        <dbReference type="ARBA" id="ARBA00023163"/>
    </source>
</evidence>
<dbReference type="PANTHER" id="PTHR15633">
    <property type="entry name" value="NUCLEOLAR PROTEIN 11"/>
    <property type="match status" value="1"/>
</dbReference>
<dbReference type="AlphaFoldDB" id="A0AAJ7X0U7"/>
<keyword evidence="2" id="KW-0698">rRNA processing</keyword>
<dbReference type="InterPro" id="IPR012584">
    <property type="entry name" value="NOL11_N"/>
</dbReference>
<organism evidence="10 11">
    <name type="scientific">Petromyzon marinus</name>
    <name type="common">Sea lamprey</name>
    <dbReference type="NCBI Taxonomy" id="7757"/>
    <lineage>
        <taxon>Eukaryota</taxon>
        <taxon>Metazoa</taxon>
        <taxon>Chordata</taxon>
        <taxon>Craniata</taxon>
        <taxon>Vertebrata</taxon>
        <taxon>Cyclostomata</taxon>
        <taxon>Hyperoartia</taxon>
        <taxon>Petromyzontiformes</taxon>
        <taxon>Petromyzontidae</taxon>
        <taxon>Petromyzon</taxon>
    </lineage>
</organism>
<evidence type="ECO:0000259" key="8">
    <source>
        <dbReference type="Pfam" id="PF08168"/>
    </source>
</evidence>
<accession>A0AAJ7X0U7</accession>
<dbReference type="GO" id="GO:0003723">
    <property type="term" value="F:RNA binding"/>
    <property type="evidence" value="ECO:0007669"/>
    <property type="project" value="TreeGrafter"/>
</dbReference>
<evidence type="ECO:0000259" key="9">
    <source>
        <dbReference type="Pfam" id="PF20998"/>
    </source>
</evidence>
<dbReference type="KEGG" id="pmrn:116946259"/>
<keyword evidence="5" id="KW-0804">Transcription</keyword>
<dbReference type="InterPro" id="IPR042859">
    <property type="entry name" value="NOL11"/>
</dbReference>
<evidence type="ECO:0000256" key="4">
    <source>
        <dbReference type="ARBA" id="ARBA00023159"/>
    </source>
</evidence>
<keyword evidence="10" id="KW-1185">Reference proteome</keyword>
<keyword evidence="6" id="KW-0539">Nucleus</keyword>
<keyword evidence="3" id="KW-0805">Transcription regulation</keyword>
<evidence type="ECO:0000313" key="11">
    <source>
        <dbReference type="RefSeq" id="XP_032817176.1"/>
    </source>
</evidence>
<evidence type="ECO:0000313" key="10">
    <source>
        <dbReference type="Proteomes" id="UP001318040"/>
    </source>
</evidence>
<dbReference type="GO" id="GO:0005730">
    <property type="term" value="C:nucleolus"/>
    <property type="evidence" value="ECO:0007669"/>
    <property type="project" value="UniProtKB-SubCell"/>
</dbReference>
<proteinExistence type="predicted"/>
<gene>
    <name evidence="11" type="primary">NOL11</name>
</gene>
<feature type="domain" description="Nucleolar protein 11 C-terminal" evidence="9">
    <location>
        <begin position="461"/>
        <end position="751"/>
    </location>
</feature>
<name>A0AAJ7X0U7_PETMA</name>
<dbReference type="GO" id="GO:0030490">
    <property type="term" value="P:maturation of SSU-rRNA"/>
    <property type="evidence" value="ECO:0007669"/>
    <property type="project" value="InterPro"/>
</dbReference>
<reference evidence="11" key="1">
    <citation type="submission" date="2025-08" db="UniProtKB">
        <authorList>
            <consortium name="RefSeq"/>
        </authorList>
    </citation>
    <scope>IDENTIFICATION</scope>
    <source>
        <tissue evidence="11">Sperm</tissue>
    </source>
</reference>